<dbReference type="OrthoDB" id="9798438at2"/>
<keyword evidence="3" id="KW-1185">Reference proteome</keyword>
<dbReference type="Proteomes" id="UP000198589">
    <property type="component" value="Unassembled WGS sequence"/>
</dbReference>
<dbReference type="Pfam" id="PF20097">
    <property type="entry name" value="DUF6487"/>
    <property type="match status" value="1"/>
</dbReference>
<dbReference type="AlphaFoldDB" id="A0A1I2HFY3"/>
<gene>
    <name evidence="2" type="ORF">SAMN05216574_11123</name>
</gene>
<name>A0A1I2HFY3_9ACTN</name>
<reference evidence="3" key="1">
    <citation type="submission" date="2016-10" db="EMBL/GenBank/DDBJ databases">
        <authorList>
            <person name="Varghese N."/>
            <person name="Submissions S."/>
        </authorList>
    </citation>
    <scope>NUCLEOTIDE SEQUENCE [LARGE SCALE GENOMIC DNA]</scope>
    <source>
        <strain evidence="3">DSM 46838</strain>
    </source>
</reference>
<proteinExistence type="predicted"/>
<evidence type="ECO:0000313" key="2">
    <source>
        <dbReference type="EMBL" id="SFF29064.1"/>
    </source>
</evidence>
<dbReference type="EMBL" id="FOND01000011">
    <property type="protein sequence ID" value="SFF29064.1"/>
    <property type="molecule type" value="Genomic_DNA"/>
</dbReference>
<sequence length="71" mass="7368">MTLPTTCPRCGGAVRRGDVAGQGVYLNWIPEGESVGWTTLGKEHLATGSVVRPPLLPAVRCGTCGLGVFEA</sequence>
<feature type="domain" description="DUF6487" evidence="1">
    <location>
        <begin position="7"/>
        <end position="69"/>
    </location>
</feature>
<protein>
    <recommendedName>
        <fullName evidence="1">DUF6487 domain-containing protein</fullName>
    </recommendedName>
</protein>
<dbReference type="RefSeq" id="WP_092200123.1">
    <property type="nucleotide sequence ID" value="NZ_FOND01000011.1"/>
</dbReference>
<evidence type="ECO:0000313" key="3">
    <source>
        <dbReference type="Proteomes" id="UP000198589"/>
    </source>
</evidence>
<evidence type="ECO:0000259" key="1">
    <source>
        <dbReference type="Pfam" id="PF20097"/>
    </source>
</evidence>
<accession>A0A1I2HFY3</accession>
<dbReference type="InterPro" id="IPR045504">
    <property type="entry name" value="DUF6487"/>
</dbReference>
<organism evidence="2 3">
    <name type="scientific">Blastococcus tunisiensis</name>
    <dbReference type="NCBI Taxonomy" id="1798228"/>
    <lineage>
        <taxon>Bacteria</taxon>
        <taxon>Bacillati</taxon>
        <taxon>Actinomycetota</taxon>
        <taxon>Actinomycetes</taxon>
        <taxon>Geodermatophilales</taxon>
        <taxon>Geodermatophilaceae</taxon>
        <taxon>Blastococcus</taxon>
    </lineage>
</organism>